<dbReference type="GO" id="GO:0006281">
    <property type="term" value="P:DNA repair"/>
    <property type="evidence" value="ECO:0007669"/>
    <property type="project" value="InterPro"/>
</dbReference>
<keyword evidence="7" id="KW-1185">Reference proteome</keyword>
<protein>
    <submittedName>
        <fullName evidence="6">Endonuclease V</fullName>
    </submittedName>
</protein>
<dbReference type="RefSeq" id="WP_209339680.1">
    <property type="nucleotide sequence ID" value="NZ_JAGIQL010000031.1"/>
</dbReference>
<accession>A0A940MF08</accession>
<keyword evidence="4 6" id="KW-0255">Endonuclease</keyword>
<dbReference type="InterPro" id="IPR007581">
    <property type="entry name" value="Endonuclease-V"/>
</dbReference>
<dbReference type="GO" id="GO:0043737">
    <property type="term" value="F:deoxyribonuclease V activity"/>
    <property type="evidence" value="ECO:0007669"/>
    <property type="project" value="TreeGrafter"/>
</dbReference>
<dbReference type="Proteomes" id="UP000670475">
    <property type="component" value="Unassembled WGS sequence"/>
</dbReference>
<evidence type="ECO:0000256" key="2">
    <source>
        <dbReference type="ARBA" id="ARBA00022490"/>
    </source>
</evidence>
<keyword evidence="5" id="KW-0378">Hydrolase</keyword>
<dbReference type="PANTHER" id="PTHR28511:SF1">
    <property type="entry name" value="ENDONUCLEASE V"/>
    <property type="match status" value="1"/>
</dbReference>
<organism evidence="6 7">
    <name type="scientific">Streptomyces montanisoli</name>
    <dbReference type="NCBI Taxonomy" id="2798581"/>
    <lineage>
        <taxon>Bacteria</taxon>
        <taxon>Bacillati</taxon>
        <taxon>Actinomycetota</taxon>
        <taxon>Actinomycetes</taxon>
        <taxon>Kitasatosporales</taxon>
        <taxon>Streptomycetaceae</taxon>
        <taxon>Streptomyces</taxon>
    </lineage>
</organism>
<evidence type="ECO:0000313" key="7">
    <source>
        <dbReference type="Proteomes" id="UP000670475"/>
    </source>
</evidence>
<dbReference type="GO" id="GO:0005737">
    <property type="term" value="C:cytoplasm"/>
    <property type="evidence" value="ECO:0007669"/>
    <property type="project" value="UniProtKB-SubCell"/>
</dbReference>
<gene>
    <name evidence="6" type="ORF">JFN87_10470</name>
</gene>
<sequence length="198" mass="20781">MELASVRRLIGVDAAYCDDREVAVAAAVAWGRGDGRVVASRRLAGKPSAPYRFGHLAAREVGIAEAVVRELVAAGDVVMCDGHGLMHPDRAGLGVHLAARLGRSVVAVAKNPLHRETPPTSPERGGVRRISDAQGVVGAEVRTAESVRPVYVSVGGGISLDAAIELVLESSRYRVPEPARAADREARDGLREVLGGAR</sequence>
<keyword evidence="3" id="KW-0540">Nuclease</keyword>
<name>A0A940MF08_9ACTN</name>
<dbReference type="EMBL" id="JAGIQL010000031">
    <property type="protein sequence ID" value="MBP0457921.1"/>
    <property type="molecule type" value="Genomic_DNA"/>
</dbReference>
<evidence type="ECO:0000256" key="5">
    <source>
        <dbReference type="ARBA" id="ARBA00022801"/>
    </source>
</evidence>
<keyword evidence="2" id="KW-0963">Cytoplasm</keyword>
<comment type="subcellular location">
    <subcellularLocation>
        <location evidence="1">Cytoplasm</location>
    </subcellularLocation>
</comment>
<dbReference type="GO" id="GO:0003727">
    <property type="term" value="F:single-stranded RNA binding"/>
    <property type="evidence" value="ECO:0007669"/>
    <property type="project" value="TreeGrafter"/>
</dbReference>
<proteinExistence type="predicted"/>
<evidence type="ECO:0000313" key="6">
    <source>
        <dbReference type="EMBL" id="MBP0457921.1"/>
    </source>
</evidence>
<dbReference type="Gene3D" id="3.30.2170.10">
    <property type="entry name" value="archaeoglobus fulgidus dsm 4304 superfamily"/>
    <property type="match status" value="1"/>
</dbReference>
<evidence type="ECO:0000256" key="4">
    <source>
        <dbReference type="ARBA" id="ARBA00022759"/>
    </source>
</evidence>
<dbReference type="GO" id="GO:0016891">
    <property type="term" value="F:RNA endonuclease activity producing 5'-phosphomonoesters, hydrolytic mechanism"/>
    <property type="evidence" value="ECO:0007669"/>
    <property type="project" value="TreeGrafter"/>
</dbReference>
<reference evidence="6" key="1">
    <citation type="submission" date="2021-03" db="EMBL/GenBank/DDBJ databases">
        <title>Whole genome sequence of Streptomyces bomunensis MMS17-BM035.</title>
        <authorList>
            <person name="Lee J.H."/>
        </authorList>
    </citation>
    <scope>NUCLEOTIDE SEQUENCE</scope>
    <source>
        <strain evidence="6">MMS17-BM035</strain>
    </source>
</reference>
<evidence type="ECO:0000256" key="3">
    <source>
        <dbReference type="ARBA" id="ARBA00022722"/>
    </source>
</evidence>
<dbReference type="AlphaFoldDB" id="A0A940MF08"/>
<dbReference type="PANTHER" id="PTHR28511">
    <property type="entry name" value="ENDONUCLEASE V"/>
    <property type="match status" value="1"/>
</dbReference>
<dbReference type="Pfam" id="PF04493">
    <property type="entry name" value="Endonuclease_5"/>
    <property type="match status" value="1"/>
</dbReference>
<comment type="caution">
    <text evidence="6">The sequence shown here is derived from an EMBL/GenBank/DDBJ whole genome shotgun (WGS) entry which is preliminary data.</text>
</comment>
<evidence type="ECO:0000256" key="1">
    <source>
        <dbReference type="ARBA" id="ARBA00004496"/>
    </source>
</evidence>